<keyword evidence="4" id="KW-0732">Signal</keyword>
<evidence type="ECO:0000256" key="2">
    <source>
        <dbReference type="ARBA" id="ARBA00023136"/>
    </source>
</evidence>
<feature type="domain" description="Outer membrane protein beta-barrel" evidence="5">
    <location>
        <begin position="384"/>
        <end position="746"/>
    </location>
</feature>
<gene>
    <name evidence="6" type="ORF">PIOMA14_I_1299</name>
</gene>
<dbReference type="InterPro" id="IPR041700">
    <property type="entry name" value="OMP_b-brl_3"/>
</dbReference>
<dbReference type="EMBL" id="AP014597">
    <property type="protein sequence ID" value="BAU17807.1"/>
    <property type="molecule type" value="Genomic_DNA"/>
</dbReference>
<feature type="signal peptide" evidence="4">
    <location>
        <begin position="1"/>
        <end position="21"/>
    </location>
</feature>
<name>A0A0S3UJX2_PREIN</name>
<dbReference type="RefSeq" id="WP_096405582.1">
    <property type="nucleotide sequence ID" value="NZ_AP014597.1"/>
</dbReference>
<dbReference type="Pfam" id="PF14905">
    <property type="entry name" value="OMP_b-brl_3"/>
    <property type="match status" value="1"/>
</dbReference>
<dbReference type="Gene3D" id="2.40.170.20">
    <property type="entry name" value="TonB-dependent receptor, beta-barrel domain"/>
    <property type="match status" value="1"/>
</dbReference>
<keyword evidence="6" id="KW-0675">Receptor</keyword>
<comment type="subcellular location">
    <subcellularLocation>
        <location evidence="1">Cell outer membrane</location>
    </subcellularLocation>
</comment>
<dbReference type="SUPFAM" id="SSF56935">
    <property type="entry name" value="Porins"/>
    <property type="match status" value="1"/>
</dbReference>
<evidence type="ECO:0000256" key="4">
    <source>
        <dbReference type="SAM" id="SignalP"/>
    </source>
</evidence>
<reference evidence="6 7" key="1">
    <citation type="journal article" date="2016" name="DNA Res.">
        <title>The complete genome sequencing of Prevotella intermedia strain OMA14 and a subsequent fine-scale, intra-species genomic comparison reveal an unusual amplification of conjugative and mobile transposons and identify a novel Prevotella-lineage-specific repeat.</title>
        <authorList>
            <person name="Naito M."/>
            <person name="Ogura Y."/>
            <person name="Itoh T."/>
            <person name="Shoji M."/>
            <person name="Okamoto M."/>
            <person name="Hayashi T."/>
            <person name="Nakayama K."/>
        </authorList>
    </citation>
    <scope>NUCLEOTIDE SEQUENCE [LARGE SCALE GENOMIC DNA]</scope>
    <source>
        <strain evidence="6 7">OMA14</strain>
    </source>
</reference>
<evidence type="ECO:0000313" key="7">
    <source>
        <dbReference type="Proteomes" id="UP000217431"/>
    </source>
</evidence>
<protein>
    <submittedName>
        <fullName evidence="6">Probable TonB-dependent receptor</fullName>
    </submittedName>
</protein>
<dbReference type="GO" id="GO:0009279">
    <property type="term" value="C:cell outer membrane"/>
    <property type="evidence" value="ECO:0007669"/>
    <property type="project" value="UniProtKB-SubCell"/>
</dbReference>
<keyword evidence="2" id="KW-0472">Membrane</keyword>
<keyword evidence="3" id="KW-0998">Cell outer membrane</keyword>
<dbReference type="InterPro" id="IPR036942">
    <property type="entry name" value="Beta-barrel_TonB_sf"/>
</dbReference>
<evidence type="ECO:0000259" key="5">
    <source>
        <dbReference type="Pfam" id="PF14905"/>
    </source>
</evidence>
<dbReference type="AlphaFoldDB" id="A0A0S3UJX2"/>
<evidence type="ECO:0000256" key="3">
    <source>
        <dbReference type="ARBA" id="ARBA00023237"/>
    </source>
</evidence>
<evidence type="ECO:0000313" key="6">
    <source>
        <dbReference type="EMBL" id="BAU17807.1"/>
    </source>
</evidence>
<evidence type="ECO:0000256" key="1">
    <source>
        <dbReference type="ARBA" id="ARBA00004442"/>
    </source>
</evidence>
<dbReference type="SUPFAM" id="SSF49464">
    <property type="entry name" value="Carboxypeptidase regulatory domain-like"/>
    <property type="match status" value="1"/>
</dbReference>
<dbReference type="Pfam" id="PF13715">
    <property type="entry name" value="CarbopepD_reg_2"/>
    <property type="match status" value="1"/>
</dbReference>
<dbReference type="Proteomes" id="UP000217431">
    <property type="component" value="Chromosome I"/>
</dbReference>
<organism evidence="6 7">
    <name type="scientific">Prevotella intermedia</name>
    <dbReference type="NCBI Taxonomy" id="28131"/>
    <lineage>
        <taxon>Bacteria</taxon>
        <taxon>Pseudomonadati</taxon>
        <taxon>Bacteroidota</taxon>
        <taxon>Bacteroidia</taxon>
        <taxon>Bacteroidales</taxon>
        <taxon>Prevotellaceae</taxon>
        <taxon>Prevotella</taxon>
    </lineage>
</organism>
<dbReference type="InterPro" id="IPR008969">
    <property type="entry name" value="CarboxyPept-like_regulatory"/>
</dbReference>
<accession>A0A0S3UJX2</accession>
<sequence length="768" mass="87189">MIARSLFITVLLSCICFSTHAQESYHGKVVDSNQKAISFANVVLLNDTDSSFVTGVVTGEKGEFKIENALKGLLRVSCIGYDTKIIHARTNEPLVICLTANAVNMEEIVVKSDKPVTRIEGDALVTMVKGTILERLGNAKDVIARLPGVISNQGGIEVFGKGSPVIYINGRKVNNDNLLEQLKSNKIKKVEVVTNPGARYNATVKAVIRITAERESGEGFAFDSTTKLNYCDYLYGSEVVNMNYRINKLDIFADLEYSRSKMKGAGSNLQNIWLSSLYTQNIDIQSKDRSQMYDGRIGFNYTFSPIHSLGVYYKVTHTPHKVWGMAQTKSWIDNILEDESNVSSDAENRTTTHNINGYYTNAIGKWVLDAAFDVLWKKGKIENCTEEINRNTSNKTLTLIDNNKSRMLAGELHLSRTLWKGQLSLGTEYSNSQRDEYFFNVEKLLADNIPLIKENNTAVYVDLQQRLGKIIMQLGTRYEHVNSNYYQNGIKIAEQSRIYNKLFPTAMLVMPIGKSMLQLSYAKKYNRPLYSQLSGTILYINRYLYESGNPLLRPSYIDNVSLNVRYNWAMLLASYMHTTDKIITSAIDYGEDNATLSKKMNSDYNLDELQLVVQLSPQFKHYYPALMVGVIAPFYKEIYRGEVKRFNKPMCIIRFNNLLVLSPTCMLNVDLSWRSKGNGENLDVGKAWQINAGVTKQWGQHWKMKFIVNDIFNTARKNQFTLYSGVREFYMEKLSNTRAIECTLSYSFNATKSKYKGKGAGNKEKERL</sequence>
<feature type="chain" id="PRO_5006619753" evidence="4">
    <location>
        <begin position="22"/>
        <end position="768"/>
    </location>
</feature>
<proteinExistence type="predicted"/>